<comment type="similarity">
    <text evidence="1">Belongs to the serine protease inhibitor-like (TIL domain-containing) family.</text>
</comment>
<gene>
    <name evidence="7" type="ORF">B4U79_04551</name>
    <name evidence="6" type="ORF">B4U79_04603</name>
    <name evidence="5" type="ORF">B4U79_13116</name>
</gene>
<dbReference type="InterPro" id="IPR002919">
    <property type="entry name" value="TIL_dom"/>
</dbReference>
<dbReference type="EMBL" id="NCKU01001792">
    <property type="protein sequence ID" value="RWS11241.1"/>
    <property type="molecule type" value="Genomic_DNA"/>
</dbReference>
<protein>
    <recommendedName>
        <fullName evidence="4">TIL domain-containing protein</fullName>
    </recommendedName>
</protein>
<dbReference type="SUPFAM" id="SSF57567">
    <property type="entry name" value="Serine protease inhibitors"/>
    <property type="match status" value="1"/>
</dbReference>
<evidence type="ECO:0000259" key="4">
    <source>
        <dbReference type="Pfam" id="PF01826"/>
    </source>
</evidence>
<name>A0A3S3S6Q6_9ACAR</name>
<dbReference type="CDD" id="cd19941">
    <property type="entry name" value="TIL"/>
    <property type="match status" value="1"/>
</dbReference>
<feature type="non-terminal residue" evidence="6">
    <location>
        <position position="1"/>
    </location>
</feature>
<dbReference type="Pfam" id="PF01826">
    <property type="entry name" value="TIL"/>
    <property type="match status" value="1"/>
</dbReference>
<dbReference type="Proteomes" id="UP000285301">
    <property type="component" value="Unassembled WGS sequence"/>
</dbReference>
<evidence type="ECO:0000313" key="7">
    <source>
        <dbReference type="EMBL" id="RWS11270.1"/>
    </source>
</evidence>
<dbReference type="PANTHER" id="PTHR23259:SF70">
    <property type="entry name" value="ACCESSORY GLAND PROTEIN ACP62F-RELATED"/>
    <property type="match status" value="1"/>
</dbReference>
<dbReference type="EMBL" id="NCKU01001784">
    <property type="protein sequence ID" value="RWS11270.1"/>
    <property type="molecule type" value="Genomic_DNA"/>
</dbReference>
<comment type="caution">
    <text evidence="6">The sequence shown here is derived from an EMBL/GenBank/DDBJ whole genome shotgun (WGS) entry which is preliminary data.</text>
</comment>
<dbReference type="InterPro" id="IPR051368">
    <property type="entry name" value="SerProtInhib-TIL_Domain"/>
</dbReference>
<keyword evidence="3" id="KW-1015">Disulfide bond</keyword>
<keyword evidence="2" id="KW-0646">Protease inhibitor</keyword>
<evidence type="ECO:0000256" key="2">
    <source>
        <dbReference type="ARBA" id="ARBA00022690"/>
    </source>
</evidence>
<sequence length="60" mass="6717">CRRGEVFTNCGTACPVTCANLNNPPRFCTYQCVIGCVCARGLYRDHRGNCVPRSLCYRRA</sequence>
<reference evidence="6" key="2">
    <citation type="submission" date="2018-11" db="EMBL/GenBank/DDBJ databases">
        <title>Trombidioid mite genomics.</title>
        <authorList>
            <person name="Dong X."/>
        </authorList>
    </citation>
    <scope>NUCLEOTIDE SEQUENCE</scope>
    <source>
        <strain evidence="6">UoL-WK</strain>
    </source>
</reference>
<dbReference type="InterPro" id="IPR036084">
    <property type="entry name" value="Ser_inhib-like_sf"/>
</dbReference>
<evidence type="ECO:0000313" key="5">
    <source>
        <dbReference type="EMBL" id="RWS10482.1"/>
    </source>
</evidence>
<evidence type="ECO:0000256" key="1">
    <source>
        <dbReference type="ARBA" id="ARBA00007611"/>
    </source>
</evidence>
<dbReference type="STRING" id="1965070.A0A3S3S6Q6"/>
<dbReference type="Gene3D" id="2.10.25.10">
    <property type="entry name" value="Laminin"/>
    <property type="match status" value="1"/>
</dbReference>
<dbReference type="AlphaFoldDB" id="A0A3S3S6Q6"/>
<dbReference type="GO" id="GO:0030414">
    <property type="term" value="F:peptidase inhibitor activity"/>
    <property type="evidence" value="ECO:0007669"/>
    <property type="project" value="UniProtKB-KW"/>
</dbReference>
<feature type="domain" description="TIL" evidence="4">
    <location>
        <begin position="1"/>
        <end position="56"/>
    </location>
</feature>
<organism evidence="6 8">
    <name type="scientific">Dinothrombium tinctorium</name>
    <dbReference type="NCBI Taxonomy" id="1965070"/>
    <lineage>
        <taxon>Eukaryota</taxon>
        <taxon>Metazoa</taxon>
        <taxon>Ecdysozoa</taxon>
        <taxon>Arthropoda</taxon>
        <taxon>Chelicerata</taxon>
        <taxon>Arachnida</taxon>
        <taxon>Acari</taxon>
        <taxon>Acariformes</taxon>
        <taxon>Trombidiformes</taxon>
        <taxon>Prostigmata</taxon>
        <taxon>Anystina</taxon>
        <taxon>Parasitengona</taxon>
        <taxon>Trombidioidea</taxon>
        <taxon>Trombidiidae</taxon>
        <taxon>Dinothrombium</taxon>
    </lineage>
</organism>
<dbReference type="PANTHER" id="PTHR23259">
    <property type="entry name" value="RIDDLE"/>
    <property type="match status" value="1"/>
</dbReference>
<keyword evidence="8" id="KW-1185">Reference proteome</keyword>
<evidence type="ECO:0000256" key="3">
    <source>
        <dbReference type="ARBA" id="ARBA00023157"/>
    </source>
</evidence>
<proteinExistence type="inferred from homology"/>
<accession>A0A3S3S6Q6</accession>
<evidence type="ECO:0000313" key="6">
    <source>
        <dbReference type="EMBL" id="RWS11241.1"/>
    </source>
</evidence>
<dbReference type="EMBL" id="NCKU01002079">
    <property type="protein sequence ID" value="RWS10482.1"/>
    <property type="molecule type" value="Genomic_DNA"/>
</dbReference>
<dbReference type="FunFam" id="2.10.25.10:FF:000055">
    <property type="entry name" value="alpha-tectorin isoform X1"/>
    <property type="match status" value="1"/>
</dbReference>
<dbReference type="OrthoDB" id="6410882at2759"/>
<evidence type="ECO:0000313" key="8">
    <source>
        <dbReference type="Proteomes" id="UP000285301"/>
    </source>
</evidence>
<reference evidence="6 8" key="1">
    <citation type="journal article" date="2018" name="Gigascience">
        <title>Genomes of trombidid mites reveal novel predicted allergens and laterally-transferred genes associated with secondary metabolism.</title>
        <authorList>
            <person name="Dong X."/>
            <person name="Chaisiri K."/>
            <person name="Xia D."/>
            <person name="Armstrong S.D."/>
            <person name="Fang Y."/>
            <person name="Donnelly M.J."/>
            <person name="Kadowaki T."/>
            <person name="McGarry J.W."/>
            <person name="Darby A.C."/>
            <person name="Makepeace B.L."/>
        </authorList>
    </citation>
    <scope>NUCLEOTIDE SEQUENCE [LARGE SCALE GENOMIC DNA]</scope>
    <source>
        <strain evidence="6">UoL-WK</strain>
    </source>
</reference>